<reference evidence="3" key="1">
    <citation type="submission" date="2025-08" db="UniProtKB">
        <authorList>
            <consortium name="RefSeq"/>
        </authorList>
    </citation>
    <scope>IDENTIFICATION</scope>
</reference>
<name>A0A6P8T803_GYMAC</name>
<feature type="compositionally biased region" description="Polar residues" evidence="1">
    <location>
        <begin position="28"/>
        <end position="40"/>
    </location>
</feature>
<feature type="region of interest" description="Disordered" evidence="1">
    <location>
        <begin position="15"/>
        <end position="56"/>
    </location>
</feature>
<evidence type="ECO:0000313" key="3">
    <source>
        <dbReference type="RefSeq" id="XP_034059791.1"/>
    </source>
</evidence>
<feature type="region of interest" description="Disordered" evidence="1">
    <location>
        <begin position="79"/>
        <end position="103"/>
    </location>
</feature>
<gene>
    <name evidence="3" type="primary">LOC117538293</name>
</gene>
<sequence length="204" mass="22855">MGVFKEKLKHWFEPQKRPNREKIRAASLASSYGSTMSDGSMDSPPSFKRSLAMSESEEEIPPFLPCLCEEDEREDVLNFEDGPITSSPEEMRAASPAPSCVSMMSDRSMRLPVSFKRPASCESVKSDQSMGPPFKRSKFSPEEEEAVSPASSCDPMKSDRSIRNPLDFQRDRGINAGPWTDLDRPGQTWTPYSRCVAWCVVVLC</sequence>
<dbReference type="KEGG" id="gacu:117538293"/>
<keyword evidence="2" id="KW-1185">Reference proteome</keyword>
<evidence type="ECO:0000313" key="2">
    <source>
        <dbReference type="Proteomes" id="UP000515161"/>
    </source>
</evidence>
<dbReference type="InParanoid" id="A0A6P8T803"/>
<dbReference type="GeneID" id="117538293"/>
<dbReference type="RefSeq" id="XP_034059791.1">
    <property type="nucleotide sequence ID" value="XM_034203900.1"/>
</dbReference>
<feature type="region of interest" description="Disordered" evidence="1">
    <location>
        <begin position="121"/>
        <end position="179"/>
    </location>
</feature>
<evidence type="ECO:0000256" key="1">
    <source>
        <dbReference type="SAM" id="MobiDB-lite"/>
    </source>
</evidence>
<protein>
    <submittedName>
        <fullName evidence="3">Uncharacterized protein LOC117538293</fullName>
    </submittedName>
</protein>
<proteinExistence type="predicted"/>
<accession>A0A6P8T803</accession>
<dbReference type="OrthoDB" id="10679211at2759"/>
<organism evidence="2 3">
    <name type="scientific">Gymnodraco acuticeps</name>
    <name type="common">Antarctic dragonfish</name>
    <dbReference type="NCBI Taxonomy" id="8218"/>
    <lineage>
        <taxon>Eukaryota</taxon>
        <taxon>Metazoa</taxon>
        <taxon>Chordata</taxon>
        <taxon>Craniata</taxon>
        <taxon>Vertebrata</taxon>
        <taxon>Euteleostomi</taxon>
        <taxon>Actinopterygii</taxon>
        <taxon>Neopterygii</taxon>
        <taxon>Teleostei</taxon>
        <taxon>Neoteleostei</taxon>
        <taxon>Acanthomorphata</taxon>
        <taxon>Eupercaria</taxon>
        <taxon>Perciformes</taxon>
        <taxon>Notothenioidei</taxon>
        <taxon>Bathydraconidae</taxon>
        <taxon>Gymnodraco</taxon>
    </lineage>
</organism>
<dbReference type="Proteomes" id="UP000515161">
    <property type="component" value="Unplaced"/>
</dbReference>
<feature type="compositionally biased region" description="Basic and acidic residues" evidence="1">
    <location>
        <begin position="15"/>
        <end position="24"/>
    </location>
</feature>
<feature type="compositionally biased region" description="Basic and acidic residues" evidence="1">
    <location>
        <begin position="156"/>
        <end position="173"/>
    </location>
</feature>
<dbReference type="AlphaFoldDB" id="A0A6P8T803"/>